<keyword evidence="4 13" id="KW-0808">Transferase</keyword>
<accession>A0A251ZTT3</accession>
<dbReference type="NCBIfam" id="NF004491">
    <property type="entry name" value="PRK05826.1"/>
    <property type="match status" value="1"/>
</dbReference>
<dbReference type="SUPFAM" id="SSF50800">
    <property type="entry name" value="PK beta-barrel domain-like"/>
    <property type="match status" value="1"/>
</dbReference>
<evidence type="ECO:0000313" key="17">
    <source>
        <dbReference type="Proteomes" id="UP000194946"/>
    </source>
</evidence>
<dbReference type="NCBIfam" id="TIGR01064">
    <property type="entry name" value="pyruv_kin"/>
    <property type="match status" value="1"/>
</dbReference>
<dbReference type="GO" id="GO:0005524">
    <property type="term" value="F:ATP binding"/>
    <property type="evidence" value="ECO:0007669"/>
    <property type="project" value="UniProtKB-KW"/>
</dbReference>
<keyword evidence="6" id="KW-0547">Nucleotide-binding</keyword>
<dbReference type="NCBIfam" id="NF004978">
    <property type="entry name" value="PRK06354.1"/>
    <property type="match status" value="1"/>
</dbReference>
<keyword evidence="9 13" id="KW-0460">Magnesium</keyword>
<evidence type="ECO:0000259" key="14">
    <source>
        <dbReference type="Pfam" id="PF00224"/>
    </source>
</evidence>
<evidence type="ECO:0000313" key="16">
    <source>
        <dbReference type="EMBL" id="OUI78080.1"/>
    </source>
</evidence>
<dbReference type="GO" id="GO:0004743">
    <property type="term" value="F:pyruvate kinase activity"/>
    <property type="evidence" value="ECO:0007669"/>
    <property type="project" value="UniProtKB-UniRule"/>
</dbReference>
<keyword evidence="11 16" id="KW-0670">Pyruvate</keyword>
<dbReference type="PRINTS" id="PR01050">
    <property type="entry name" value="PYRUVTKNASE"/>
</dbReference>
<dbReference type="InterPro" id="IPR015813">
    <property type="entry name" value="Pyrv/PenolPyrv_kinase-like_dom"/>
</dbReference>
<dbReference type="GO" id="GO:0016301">
    <property type="term" value="F:kinase activity"/>
    <property type="evidence" value="ECO:0007669"/>
    <property type="project" value="UniProtKB-KW"/>
</dbReference>
<dbReference type="InterPro" id="IPR036918">
    <property type="entry name" value="Pyrv_Knase_C_sf"/>
</dbReference>
<proteinExistence type="inferred from homology"/>
<evidence type="ECO:0000256" key="8">
    <source>
        <dbReference type="ARBA" id="ARBA00022840"/>
    </source>
</evidence>
<feature type="domain" description="Pyruvate kinase C-terminal" evidence="15">
    <location>
        <begin position="361"/>
        <end position="478"/>
    </location>
</feature>
<dbReference type="RefSeq" id="WP_086632496.1">
    <property type="nucleotide sequence ID" value="NZ_JOPB01000008.1"/>
</dbReference>
<reference evidence="17" key="1">
    <citation type="submission" date="2014-06" db="EMBL/GenBank/DDBJ databases">
        <authorList>
            <person name="Winans N.J."/>
            <person name="Newell P.D."/>
            <person name="Douglas A.E."/>
        </authorList>
    </citation>
    <scope>NUCLEOTIDE SEQUENCE [LARGE SCALE GENOMIC DNA]</scope>
    <source>
        <strain evidence="17">DmL_052</strain>
    </source>
</reference>
<keyword evidence="10 13" id="KW-0324">Glycolysis</keyword>
<dbReference type="InterPro" id="IPR011037">
    <property type="entry name" value="Pyrv_Knase-like_insert_dom_sf"/>
</dbReference>
<dbReference type="Proteomes" id="UP000194946">
    <property type="component" value="Unassembled WGS sequence"/>
</dbReference>
<evidence type="ECO:0000256" key="3">
    <source>
        <dbReference type="ARBA" id="ARBA00012142"/>
    </source>
</evidence>
<evidence type="ECO:0000256" key="11">
    <source>
        <dbReference type="ARBA" id="ARBA00023317"/>
    </source>
</evidence>
<dbReference type="SUPFAM" id="SSF51621">
    <property type="entry name" value="Phosphoenolpyruvate/pyruvate domain"/>
    <property type="match status" value="1"/>
</dbReference>
<sequence>MEDKASLLRGRRTKIVSTLGPASSTKEMIRTLFFAGVDVFRLNFSHGSHEEQGARYNIIRELEKETGKVIGVLADIQGPKLRVGDFAEGKVTLKTGATFRLDLDKELGTDKRVCLPHPEIINSAEPGCRLLLDDGKLCLVVRKVGKDFLETEVVVGGPLSNHKGVNVPDMVLPIPALTEKDHKDLKFALELGVDFIGLSFVQRPEDVQEAKDISNGRAWIVTKMEKPQAMQNIDAILELTDGVMVARGDLGVEMPPEEVPLAQIKIIRKARSLGKPVIVATQMLESMISSPTPTRAEASDIATAVFEGADAVMLSAESAAGQYPKEAVSIMDRIISRVEKDEEWRKLMEATREEPHHNVADAIVAAAQTICNTLATPAVVAFTRRGKTAQRMSRERPNSMIFGVTPTLEAARKLALAWGVHPYHSVTVDNPACSVEDMVAEASRIVKSYKVVTKGDHMVVIAGMPFGQAGSTNLIRVVDVE</sequence>
<dbReference type="GO" id="GO:0000287">
    <property type="term" value="F:magnesium ion binding"/>
    <property type="evidence" value="ECO:0007669"/>
    <property type="project" value="UniProtKB-UniRule"/>
</dbReference>
<evidence type="ECO:0000256" key="9">
    <source>
        <dbReference type="ARBA" id="ARBA00022842"/>
    </source>
</evidence>
<evidence type="ECO:0000256" key="2">
    <source>
        <dbReference type="ARBA" id="ARBA00008663"/>
    </source>
</evidence>
<keyword evidence="7 13" id="KW-0418">Kinase</keyword>
<comment type="catalytic activity">
    <reaction evidence="13">
        <text>pyruvate + ATP = phosphoenolpyruvate + ADP + H(+)</text>
        <dbReference type="Rhea" id="RHEA:18157"/>
        <dbReference type="ChEBI" id="CHEBI:15361"/>
        <dbReference type="ChEBI" id="CHEBI:15378"/>
        <dbReference type="ChEBI" id="CHEBI:30616"/>
        <dbReference type="ChEBI" id="CHEBI:58702"/>
        <dbReference type="ChEBI" id="CHEBI:456216"/>
        <dbReference type="EC" id="2.7.1.40"/>
    </reaction>
</comment>
<evidence type="ECO:0000259" key="15">
    <source>
        <dbReference type="Pfam" id="PF02887"/>
    </source>
</evidence>
<evidence type="ECO:0000256" key="7">
    <source>
        <dbReference type="ARBA" id="ARBA00022777"/>
    </source>
</evidence>
<dbReference type="Pfam" id="PF00224">
    <property type="entry name" value="PK"/>
    <property type="match status" value="1"/>
</dbReference>
<dbReference type="FunFam" id="2.40.33.10:FF:000001">
    <property type="entry name" value="Pyruvate kinase"/>
    <property type="match status" value="1"/>
</dbReference>
<evidence type="ECO:0000256" key="6">
    <source>
        <dbReference type="ARBA" id="ARBA00022741"/>
    </source>
</evidence>
<dbReference type="Gene3D" id="3.20.20.60">
    <property type="entry name" value="Phosphoenolpyruvate-binding domains"/>
    <property type="match status" value="1"/>
</dbReference>
<gene>
    <name evidence="16" type="ORF">HK18_11100</name>
</gene>
<comment type="pathway">
    <text evidence="1 13">Carbohydrate degradation; glycolysis; pyruvate from D-glyceraldehyde 3-phosphate: step 5/5.</text>
</comment>
<dbReference type="InterPro" id="IPR001697">
    <property type="entry name" value="Pyr_Knase"/>
</dbReference>
<evidence type="ECO:0000256" key="13">
    <source>
        <dbReference type="RuleBase" id="RU000504"/>
    </source>
</evidence>
<dbReference type="NCBIfam" id="NF004886">
    <property type="entry name" value="PRK06247.1"/>
    <property type="match status" value="1"/>
</dbReference>
<organism evidence="16 17">
    <name type="scientific">Commensalibacter intestini</name>
    <dbReference type="NCBI Taxonomy" id="479936"/>
    <lineage>
        <taxon>Bacteria</taxon>
        <taxon>Pseudomonadati</taxon>
        <taxon>Pseudomonadota</taxon>
        <taxon>Alphaproteobacteria</taxon>
        <taxon>Acetobacterales</taxon>
        <taxon>Acetobacteraceae</taxon>
    </lineage>
</organism>
<feature type="domain" description="Pyruvate kinase barrel" evidence="14">
    <location>
        <begin position="11"/>
        <end position="328"/>
    </location>
</feature>
<dbReference type="GO" id="GO:0030955">
    <property type="term" value="F:potassium ion binding"/>
    <property type="evidence" value="ECO:0007669"/>
    <property type="project" value="UniProtKB-UniRule"/>
</dbReference>
<keyword evidence="17" id="KW-1185">Reference proteome</keyword>
<dbReference type="AlphaFoldDB" id="A0A251ZTT3"/>
<dbReference type="PANTHER" id="PTHR11817">
    <property type="entry name" value="PYRUVATE KINASE"/>
    <property type="match status" value="1"/>
</dbReference>
<dbReference type="InterPro" id="IPR015793">
    <property type="entry name" value="Pyrv_Knase_brl"/>
</dbReference>
<dbReference type="EC" id="2.7.1.40" evidence="3 12"/>
<keyword evidence="8" id="KW-0067">ATP-binding</keyword>
<evidence type="ECO:0000256" key="5">
    <source>
        <dbReference type="ARBA" id="ARBA00022723"/>
    </source>
</evidence>
<evidence type="ECO:0000256" key="1">
    <source>
        <dbReference type="ARBA" id="ARBA00004997"/>
    </source>
</evidence>
<name>A0A251ZTT3_9PROT</name>
<dbReference type="Gene3D" id="2.40.33.10">
    <property type="entry name" value="PK beta-barrel domain-like"/>
    <property type="match status" value="1"/>
</dbReference>
<keyword evidence="5" id="KW-0479">Metal-binding</keyword>
<evidence type="ECO:0000256" key="4">
    <source>
        <dbReference type="ARBA" id="ARBA00022679"/>
    </source>
</evidence>
<dbReference type="InterPro" id="IPR015795">
    <property type="entry name" value="Pyrv_Knase_C"/>
</dbReference>
<evidence type="ECO:0000256" key="10">
    <source>
        <dbReference type="ARBA" id="ARBA00023152"/>
    </source>
</evidence>
<evidence type="ECO:0000256" key="12">
    <source>
        <dbReference type="NCBIfam" id="TIGR01064"/>
    </source>
</evidence>
<dbReference type="InterPro" id="IPR015806">
    <property type="entry name" value="Pyrv_Knase_insert_dom_sf"/>
</dbReference>
<dbReference type="Gene3D" id="3.40.1380.20">
    <property type="entry name" value="Pyruvate kinase, C-terminal domain"/>
    <property type="match status" value="1"/>
</dbReference>
<dbReference type="UniPathway" id="UPA00109">
    <property type="reaction ID" value="UER00188"/>
</dbReference>
<comment type="caution">
    <text evidence="16">The sequence shown here is derived from an EMBL/GenBank/DDBJ whole genome shotgun (WGS) entry which is preliminary data.</text>
</comment>
<dbReference type="SUPFAM" id="SSF52935">
    <property type="entry name" value="PK C-terminal domain-like"/>
    <property type="match status" value="1"/>
</dbReference>
<dbReference type="EMBL" id="JOPB01000008">
    <property type="protein sequence ID" value="OUI78080.1"/>
    <property type="molecule type" value="Genomic_DNA"/>
</dbReference>
<dbReference type="InterPro" id="IPR040442">
    <property type="entry name" value="Pyrv_kinase-like_dom_sf"/>
</dbReference>
<comment type="similarity">
    <text evidence="2 13">Belongs to the pyruvate kinase family.</text>
</comment>
<dbReference type="Pfam" id="PF02887">
    <property type="entry name" value="PK_C"/>
    <property type="match status" value="1"/>
</dbReference>
<protein>
    <recommendedName>
        <fullName evidence="3 12">Pyruvate kinase</fullName>
        <ecNumber evidence="3 12">2.7.1.40</ecNumber>
    </recommendedName>
</protein>